<sequence>MKDEVFDMVLQVVALLDVMTVVTVEAAVAPAVTLLGPSPHRVRGFEESFLLDLEEDLSPDRVKWSVGELGHDLLGSFHSLPWEPEQWALGGFDLRSLLVFTLLCHLSFDGDILVGPLQHL</sequence>
<protein>
    <submittedName>
        <fullName evidence="1">Uncharacterized protein</fullName>
    </submittedName>
</protein>
<comment type="caution">
    <text evidence="1">The sequence shown here is derived from an EMBL/GenBank/DDBJ whole genome shotgun (WGS) entry which is preliminary data.</text>
</comment>
<gene>
    <name evidence="1" type="ORF">B296_00030069</name>
</gene>
<dbReference type="Proteomes" id="UP000287651">
    <property type="component" value="Unassembled WGS sequence"/>
</dbReference>
<name>A0A426Y2Q3_ENSVE</name>
<evidence type="ECO:0000313" key="1">
    <source>
        <dbReference type="EMBL" id="RRT46015.1"/>
    </source>
</evidence>
<evidence type="ECO:0000313" key="2">
    <source>
        <dbReference type="Proteomes" id="UP000287651"/>
    </source>
</evidence>
<accession>A0A426Y2Q3</accession>
<dbReference type="AlphaFoldDB" id="A0A426Y2Q3"/>
<proteinExistence type="predicted"/>
<reference evidence="1 2" key="1">
    <citation type="journal article" date="2014" name="Agronomy (Basel)">
        <title>A Draft Genome Sequence for Ensete ventricosum, the Drought-Tolerant Tree Against Hunger.</title>
        <authorList>
            <person name="Harrison J."/>
            <person name="Moore K.A."/>
            <person name="Paszkiewicz K."/>
            <person name="Jones T."/>
            <person name="Grant M."/>
            <person name="Ambacheew D."/>
            <person name="Muzemil S."/>
            <person name="Studholme D.J."/>
        </authorList>
    </citation>
    <scope>NUCLEOTIDE SEQUENCE [LARGE SCALE GENOMIC DNA]</scope>
</reference>
<organism evidence="1 2">
    <name type="scientific">Ensete ventricosum</name>
    <name type="common">Abyssinian banana</name>
    <name type="synonym">Musa ensete</name>
    <dbReference type="NCBI Taxonomy" id="4639"/>
    <lineage>
        <taxon>Eukaryota</taxon>
        <taxon>Viridiplantae</taxon>
        <taxon>Streptophyta</taxon>
        <taxon>Embryophyta</taxon>
        <taxon>Tracheophyta</taxon>
        <taxon>Spermatophyta</taxon>
        <taxon>Magnoliopsida</taxon>
        <taxon>Liliopsida</taxon>
        <taxon>Zingiberales</taxon>
        <taxon>Musaceae</taxon>
        <taxon>Ensete</taxon>
    </lineage>
</organism>
<dbReference type="EMBL" id="AMZH03015460">
    <property type="protein sequence ID" value="RRT46015.1"/>
    <property type="molecule type" value="Genomic_DNA"/>
</dbReference>